<feature type="transmembrane region" description="Helical" evidence="5">
    <location>
        <begin position="37"/>
        <end position="57"/>
    </location>
</feature>
<dbReference type="EMBL" id="UINC01073780">
    <property type="protein sequence ID" value="SVC10421.1"/>
    <property type="molecule type" value="Genomic_DNA"/>
</dbReference>
<dbReference type="PANTHER" id="PTHR12714:SF24">
    <property type="entry name" value="SLR1182 PROTEIN"/>
    <property type="match status" value="1"/>
</dbReference>
<evidence type="ECO:0000256" key="2">
    <source>
        <dbReference type="ARBA" id="ARBA00022692"/>
    </source>
</evidence>
<sequence length="150" mass="17501">MRLMIPPPIQLCFSAIIMWILSKLIDQANFDFNGINELALFCLICGFIIILLAVNQFREAKTTIHPRIPNKTSFLVHKGIYKHTRNPMYLGLVLILVSVAFCLRNIVGFSIIPLFILFITKYQIIPEEEVLESIFGQEYLRYINKVRRWI</sequence>
<keyword evidence="3 5" id="KW-1133">Transmembrane helix</keyword>
<dbReference type="AlphaFoldDB" id="A0A382JIC9"/>
<feature type="transmembrane region" description="Helical" evidence="5">
    <location>
        <begin position="88"/>
        <end position="119"/>
    </location>
</feature>
<dbReference type="Pfam" id="PF04191">
    <property type="entry name" value="PEMT"/>
    <property type="match status" value="1"/>
</dbReference>
<keyword evidence="4 5" id="KW-0472">Membrane</keyword>
<proteinExistence type="predicted"/>
<dbReference type="InterPro" id="IPR007318">
    <property type="entry name" value="Phopholipid_MeTrfase"/>
</dbReference>
<dbReference type="Gene3D" id="1.20.120.1630">
    <property type="match status" value="1"/>
</dbReference>
<keyword evidence="2 5" id="KW-0812">Transmembrane</keyword>
<accession>A0A382JIC9</accession>
<reference evidence="6" key="1">
    <citation type="submission" date="2018-05" db="EMBL/GenBank/DDBJ databases">
        <authorList>
            <person name="Lanie J.A."/>
            <person name="Ng W.-L."/>
            <person name="Kazmierczak K.M."/>
            <person name="Andrzejewski T.M."/>
            <person name="Davidsen T.M."/>
            <person name="Wayne K.J."/>
            <person name="Tettelin H."/>
            <person name="Glass J.I."/>
            <person name="Rusch D."/>
            <person name="Podicherti R."/>
            <person name="Tsui H.-C.T."/>
            <person name="Winkler M.E."/>
        </authorList>
    </citation>
    <scope>NUCLEOTIDE SEQUENCE</scope>
</reference>
<name>A0A382JIC9_9ZZZZ</name>
<organism evidence="6">
    <name type="scientific">marine metagenome</name>
    <dbReference type="NCBI Taxonomy" id="408172"/>
    <lineage>
        <taxon>unclassified sequences</taxon>
        <taxon>metagenomes</taxon>
        <taxon>ecological metagenomes</taxon>
    </lineage>
</organism>
<evidence type="ECO:0000313" key="6">
    <source>
        <dbReference type="EMBL" id="SVC10421.1"/>
    </source>
</evidence>
<evidence type="ECO:0000256" key="4">
    <source>
        <dbReference type="ARBA" id="ARBA00023136"/>
    </source>
</evidence>
<comment type="subcellular location">
    <subcellularLocation>
        <location evidence="1">Endomembrane system</location>
        <topology evidence="1">Multi-pass membrane protein</topology>
    </subcellularLocation>
</comment>
<protein>
    <recommendedName>
        <fullName evidence="7">Steroid 5-alpha reductase C-terminal domain-containing protein</fullName>
    </recommendedName>
</protein>
<evidence type="ECO:0000256" key="1">
    <source>
        <dbReference type="ARBA" id="ARBA00004127"/>
    </source>
</evidence>
<dbReference type="PANTHER" id="PTHR12714">
    <property type="entry name" value="PROTEIN-S ISOPRENYLCYSTEINE O-METHYLTRANSFERASE"/>
    <property type="match status" value="1"/>
</dbReference>
<dbReference type="GO" id="GO:0012505">
    <property type="term" value="C:endomembrane system"/>
    <property type="evidence" value="ECO:0007669"/>
    <property type="project" value="UniProtKB-SubCell"/>
</dbReference>
<evidence type="ECO:0000256" key="3">
    <source>
        <dbReference type="ARBA" id="ARBA00022989"/>
    </source>
</evidence>
<evidence type="ECO:0000256" key="5">
    <source>
        <dbReference type="SAM" id="Phobius"/>
    </source>
</evidence>
<dbReference type="GO" id="GO:0016740">
    <property type="term" value="F:transferase activity"/>
    <property type="evidence" value="ECO:0007669"/>
    <property type="project" value="UniProtKB-ARBA"/>
</dbReference>
<gene>
    <name evidence="6" type="ORF">METZ01_LOCUS263275</name>
</gene>
<evidence type="ECO:0008006" key="7">
    <source>
        <dbReference type="Google" id="ProtNLM"/>
    </source>
</evidence>